<evidence type="ECO:0000313" key="8">
    <source>
        <dbReference type="EMBL" id="MBW4560491.1"/>
    </source>
</evidence>
<reference evidence="8" key="2">
    <citation type="journal article" date="2022" name="Microbiol. Resour. Announc.">
        <title>Metagenome Sequencing to Explore Phylogenomics of Terrestrial Cyanobacteria.</title>
        <authorList>
            <person name="Ward R.D."/>
            <person name="Stajich J.E."/>
            <person name="Johansen J.R."/>
            <person name="Huntemann M."/>
            <person name="Clum A."/>
            <person name="Foster B."/>
            <person name="Foster B."/>
            <person name="Roux S."/>
            <person name="Palaniappan K."/>
            <person name="Varghese N."/>
            <person name="Mukherjee S."/>
            <person name="Reddy T.B.K."/>
            <person name="Daum C."/>
            <person name="Copeland A."/>
            <person name="Chen I.A."/>
            <person name="Ivanova N.N."/>
            <person name="Kyrpides N.C."/>
            <person name="Shapiro N."/>
            <person name="Eloe-Fadrosh E.A."/>
            <person name="Pietrasiak N."/>
        </authorList>
    </citation>
    <scope>NUCLEOTIDE SEQUENCE</scope>
    <source>
        <strain evidence="8">JT2-VF2</strain>
    </source>
</reference>
<dbReference type="PANTHER" id="PTHR47245:SF1">
    <property type="entry name" value="FOLDASE PROTEIN PRSA"/>
    <property type="match status" value="1"/>
</dbReference>
<keyword evidence="5 6" id="KW-0413">Isomerase</keyword>
<comment type="catalytic activity">
    <reaction evidence="1">
        <text>[protein]-peptidylproline (omega=180) = [protein]-peptidylproline (omega=0)</text>
        <dbReference type="Rhea" id="RHEA:16237"/>
        <dbReference type="Rhea" id="RHEA-COMP:10747"/>
        <dbReference type="Rhea" id="RHEA-COMP:10748"/>
        <dbReference type="ChEBI" id="CHEBI:83833"/>
        <dbReference type="ChEBI" id="CHEBI:83834"/>
        <dbReference type="EC" id="5.2.1.8"/>
    </reaction>
</comment>
<dbReference type="InterPro" id="IPR000297">
    <property type="entry name" value="PPIase_PpiC"/>
</dbReference>
<dbReference type="Gene3D" id="3.10.50.40">
    <property type="match status" value="1"/>
</dbReference>
<organism evidence="8 9">
    <name type="scientific">Mojavia pulchra JT2-VF2</name>
    <dbReference type="NCBI Taxonomy" id="287848"/>
    <lineage>
        <taxon>Bacteria</taxon>
        <taxon>Bacillati</taxon>
        <taxon>Cyanobacteriota</taxon>
        <taxon>Cyanophyceae</taxon>
        <taxon>Nostocales</taxon>
        <taxon>Nostocaceae</taxon>
    </lineage>
</organism>
<feature type="domain" description="PpiC" evidence="7">
    <location>
        <begin position="125"/>
        <end position="202"/>
    </location>
</feature>
<dbReference type="SUPFAM" id="SSF109998">
    <property type="entry name" value="Triger factor/SurA peptide-binding domain-like"/>
    <property type="match status" value="1"/>
</dbReference>
<dbReference type="SUPFAM" id="SSF54534">
    <property type="entry name" value="FKBP-like"/>
    <property type="match status" value="1"/>
</dbReference>
<evidence type="ECO:0000256" key="4">
    <source>
        <dbReference type="ARBA" id="ARBA00023110"/>
    </source>
</evidence>
<evidence type="ECO:0000313" key="9">
    <source>
        <dbReference type="Proteomes" id="UP000715781"/>
    </source>
</evidence>
<evidence type="ECO:0000256" key="1">
    <source>
        <dbReference type="ARBA" id="ARBA00000971"/>
    </source>
</evidence>
<reference evidence="8" key="1">
    <citation type="submission" date="2021-05" db="EMBL/GenBank/DDBJ databases">
        <authorList>
            <person name="Pietrasiak N."/>
            <person name="Ward R."/>
            <person name="Stajich J.E."/>
            <person name="Kurbessoian T."/>
        </authorList>
    </citation>
    <scope>NUCLEOTIDE SEQUENCE</scope>
    <source>
        <strain evidence="8">JT2-VF2</strain>
    </source>
</reference>
<evidence type="ECO:0000256" key="3">
    <source>
        <dbReference type="ARBA" id="ARBA00022729"/>
    </source>
</evidence>
<evidence type="ECO:0000256" key="6">
    <source>
        <dbReference type="PROSITE-ProRule" id="PRU00278"/>
    </source>
</evidence>
<dbReference type="InterPro" id="IPR050245">
    <property type="entry name" value="PrsA_foldase"/>
</dbReference>
<protein>
    <recommendedName>
        <fullName evidence="2">peptidylprolyl isomerase</fullName>
        <ecNumber evidence="2">5.2.1.8</ecNumber>
    </recommendedName>
</protein>
<evidence type="ECO:0000256" key="2">
    <source>
        <dbReference type="ARBA" id="ARBA00013194"/>
    </source>
</evidence>
<evidence type="ECO:0000256" key="5">
    <source>
        <dbReference type="ARBA" id="ARBA00023235"/>
    </source>
</evidence>
<sequence>MESLSFLAVDNQPISIEQAVKYLQASGKLTQFISDILRQYVIEQEIRMRDDIEISPAITEQTIIDFRLKNQLTDPQVFQEWLKKNGTDYPTFYSSITLGFKLEKLKAVVTEPKLPEYFIERKIFLDRVVLSRIVVDNHELSEELQTQIEEGGSFEQLAQEYSLADDRIVNGMMGPISRGTMPDILRAAVDAASPGQLIGPIELVPATPEQEGRYGLFRVEQFLPASLEDTQLKQALKNELFEKWLAEKIHKLTVKLQVS</sequence>
<dbReference type="GO" id="GO:0003755">
    <property type="term" value="F:peptidyl-prolyl cis-trans isomerase activity"/>
    <property type="evidence" value="ECO:0007669"/>
    <property type="project" value="UniProtKB-KW"/>
</dbReference>
<gene>
    <name evidence="8" type="ORF">KME32_04890</name>
</gene>
<dbReference type="EC" id="5.2.1.8" evidence="2"/>
<accession>A0A951UEY2</accession>
<dbReference type="InterPro" id="IPR027304">
    <property type="entry name" value="Trigger_fact/SurA_dom_sf"/>
</dbReference>
<name>A0A951UEY2_9NOST</name>
<evidence type="ECO:0000259" key="7">
    <source>
        <dbReference type="PROSITE" id="PS50198"/>
    </source>
</evidence>
<dbReference type="PANTHER" id="PTHR47245">
    <property type="entry name" value="PEPTIDYLPROLYL ISOMERASE"/>
    <property type="match status" value="1"/>
</dbReference>
<dbReference type="PROSITE" id="PS50198">
    <property type="entry name" value="PPIC_PPIASE_2"/>
    <property type="match status" value="1"/>
</dbReference>
<comment type="caution">
    <text evidence="8">The sequence shown here is derived from an EMBL/GenBank/DDBJ whole genome shotgun (WGS) entry which is preliminary data.</text>
</comment>
<dbReference type="AlphaFoldDB" id="A0A951UEY2"/>
<keyword evidence="4 6" id="KW-0697">Rotamase</keyword>
<proteinExistence type="predicted"/>
<dbReference type="InterPro" id="IPR046357">
    <property type="entry name" value="PPIase_dom_sf"/>
</dbReference>
<dbReference type="Pfam" id="PF00639">
    <property type="entry name" value="Rotamase"/>
    <property type="match status" value="1"/>
</dbReference>
<keyword evidence="3" id="KW-0732">Signal</keyword>
<dbReference type="Proteomes" id="UP000715781">
    <property type="component" value="Unassembled WGS sequence"/>
</dbReference>
<dbReference type="EMBL" id="JAHHHN010000002">
    <property type="protein sequence ID" value="MBW4560491.1"/>
    <property type="molecule type" value="Genomic_DNA"/>
</dbReference>